<dbReference type="OMA" id="AHEASHN"/>
<name>A0A058YZ22_FONAL</name>
<dbReference type="PANTHER" id="PTHR43394">
    <property type="entry name" value="ATP-DEPENDENT PERMEASE MDL1, MITOCHONDRIAL"/>
    <property type="match status" value="1"/>
</dbReference>
<dbReference type="OrthoDB" id="1907835at2759"/>
<dbReference type="SUPFAM" id="SSF52540">
    <property type="entry name" value="P-loop containing nucleoside triphosphate hydrolases"/>
    <property type="match status" value="1"/>
</dbReference>
<proteinExistence type="predicted"/>
<dbReference type="AlphaFoldDB" id="A0A058YZ22"/>
<dbReference type="Gene3D" id="3.40.50.300">
    <property type="entry name" value="P-loop containing nucleotide triphosphate hydrolases"/>
    <property type="match status" value="1"/>
</dbReference>
<dbReference type="GO" id="GO:0005743">
    <property type="term" value="C:mitochondrial inner membrane"/>
    <property type="evidence" value="ECO:0007669"/>
    <property type="project" value="TreeGrafter"/>
</dbReference>
<protein>
    <submittedName>
        <fullName evidence="1">ATP-binding cassette, subfamily B (MDR/TAP), member 10</fullName>
    </submittedName>
</protein>
<sequence>MWYPGGEKTAFLKNPRILLLDEATSALDTESEHYVQRAMDELMTNRTVITVAHRLSTIRAADRIAVLDAGKVVETGTYDELMAMPEGVFSRQIAAATESSA</sequence>
<dbReference type="GO" id="GO:0090374">
    <property type="term" value="P:oligopeptide export from mitochondrion"/>
    <property type="evidence" value="ECO:0007669"/>
    <property type="project" value="TreeGrafter"/>
</dbReference>
<dbReference type="PANTHER" id="PTHR43394:SF1">
    <property type="entry name" value="ATP-BINDING CASSETTE SUB-FAMILY B MEMBER 10, MITOCHONDRIAL"/>
    <property type="match status" value="1"/>
</dbReference>
<dbReference type="GO" id="GO:0015421">
    <property type="term" value="F:ABC-type oligopeptide transporter activity"/>
    <property type="evidence" value="ECO:0007669"/>
    <property type="project" value="TreeGrafter"/>
</dbReference>
<dbReference type="GeneID" id="20531063"/>
<dbReference type="InterPro" id="IPR039421">
    <property type="entry name" value="Type_1_exporter"/>
</dbReference>
<keyword evidence="1" id="KW-0547">Nucleotide-binding</keyword>
<dbReference type="InterPro" id="IPR027417">
    <property type="entry name" value="P-loop_NTPase"/>
</dbReference>
<dbReference type="Proteomes" id="UP000030693">
    <property type="component" value="Unassembled WGS sequence"/>
</dbReference>
<keyword evidence="1" id="KW-0067">ATP-binding</keyword>
<evidence type="ECO:0000313" key="1">
    <source>
        <dbReference type="EMBL" id="KCV67239.1"/>
    </source>
</evidence>
<dbReference type="GO" id="GO:0005524">
    <property type="term" value="F:ATP binding"/>
    <property type="evidence" value="ECO:0007669"/>
    <property type="project" value="UniProtKB-KW"/>
</dbReference>
<dbReference type="eggNOG" id="KOG0058">
    <property type="taxonomic scope" value="Eukaryota"/>
</dbReference>
<evidence type="ECO:0000313" key="2">
    <source>
        <dbReference type="Proteomes" id="UP000030693"/>
    </source>
</evidence>
<gene>
    <name evidence="1" type="ORF">H696_06338</name>
</gene>
<dbReference type="RefSeq" id="XP_009498355.1">
    <property type="nucleotide sequence ID" value="XM_009500080.1"/>
</dbReference>
<keyword evidence="2" id="KW-1185">Reference proteome</keyword>
<dbReference type="EMBL" id="KB932287">
    <property type="protein sequence ID" value="KCV67239.1"/>
    <property type="molecule type" value="Genomic_DNA"/>
</dbReference>
<dbReference type="STRING" id="691883.A0A058YZ22"/>
<reference evidence="1" key="1">
    <citation type="submission" date="2013-04" db="EMBL/GenBank/DDBJ databases">
        <title>The Genome Sequence of Fonticula alba ATCC 38817.</title>
        <authorList>
            <consortium name="The Broad Institute Genomics Platform"/>
            <person name="Russ C."/>
            <person name="Cuomo C."/>
            <person name="Burger G."/>
            <person name="Gray M.W."/>
            <person name="Holland P.W.H."/>
            <person name="King N."/>
            <person name="Lang F.B.F."/>
            <person name="Roger A.J."/>
            <person name="Ruiz-Trillo I."/>
            <person name="Brown M."/>
            <person name="Walker B."/>
            <person name="Young S."/>
            <person name="Zeng Q."/>
            <person name="Gargeya S."/>
            <person name="Fitzgerald M."/>
            <person name="Haas B."/>
            <person name="Abouelleil A."/>
            <person name="Allen A.W."/>
            <person name="Alvarado L."/>
            <person name="Arachchi H.M."/>
            <person name="Berlin A.M."/>
            <person name="Chapman S.B."/>
            <person name="Gainer-Dewar J."/>
            <person name="Goldberg J."/>
            <person name="Griggs A."/>
            <person name="Gujja S."/>
            <person name="Hansen M."/>
            <person name="Howarth C."/>
            <person name="Imamovic A."/>
            <person name="Ireland A."/>
            <person name="Larimer J."/>
            <person name="McCowan C."/>
            <person name="Murphy C."/>
            <person name="Pearson M."/>
            <person name="Poon T.W."/>
            <person name="Priest M."/>
            <person name="Roberts A."/>
            <person name="Saif S."/>
            <person name="Shea T."/>
            <person name="Sisk P."/>
            <person name="Sykes S."/>
            <person name="Wortman J."/>
            <person name="Nusbaum C."/>
            <person name="Birren B."/>
        </authorList>
    </citation>
    <scope>NUCLEOTIDE SEQUENCE [LARGE SCALE GENOMIC DNA]</scope>
    <source>
        <strain evidence="1">ATCC 38817</strain>
    </source>
</reference>
<organism evidence="1">
    <name type="scientific">Fonticula alba</name>
    <name type="common">Slime mold</name>
    <dbReference type="NCBI Taxonomy" id="691883"/>
    <lineage>
        <taxon>Eukaryota</taxon>
        <taxon>Rotosphaerida</taxon>
        <taxon>Fonticulaceae</taxon>
        <taxon>Fonticula</taxon>
    </lineage>
</organism>
<accession>A0A058YZ22</accession>